<protein>
    <recommendedName>
        <fullName evidence="3">SHOCT domain-containing protein</fullName>
    </recommendedName>
</protein>
<evidence type="ECO:0000256" key="1">
    <source>
        <dbReference type="SAM" id="MobiDB-lite"/>
    </source>
</evidence>
<evidence type="ECO:0000313" key="5">
    <source>
        <dbReference type="Proteomes" id="UP000014244"/>
    </source>
</evidence>
<dbReference type="Proteomes" id="UP000014244">
    <property type="component" value="Unassembled WGS sequence"/>
</dbReference>
<feature type="region of interest" description="Disordered" evidence="1">
    <location>
        <begin position="140"/>
        <end position="160"/>
    </location>
</feature>
<name>A0A829HA47_LACPA</name>
<reference evidence="4 5" key="1">
    <citation type="journal article" date="2013" name="PLoS ONE">
        <title>Lactobacillus paracasei comparative genomics: towards species pan-genome definition and exploitation of diversity.</title>
        <authorList>
            <person name="Smokvina T."/>
            <person name="Wels M."/>
            <person name="Polka J."/>
            <person name="Chervaux C."/>
            <person name="Brisse S."/>
            <person name="Boekhorst J."/>
            <person name="van Hylckama Vlieg J.E."/>
            <person name="Siezen R.J."/>
        </authorList>
    </citation>
    <scope>NUCLEOTIDE SEQUENCE [LARGE SCALE GENOMIC DNA]</scope>
    <source>
        <strain evidence="4 5">Lpp41</strain>
    </source>
</reference>
<evidence type="ECO:0000313" key="4">
    <source>
        <dbReference type="EMBL" id="EPC74288.1"/>
    </source>
</evidence>
<evidence type="ECO:0000259" key="3">
    <source>
        <dbReference type="Pfam" id="PF09851"/>
    </source>
</evidence>
<feature type="domain" description="SHOCT" evidence="3">
    <location>
        <begin position="238"/>
        <end position="265"/>
    </location>
</feature>
<dbReference type="AlphaFoldDB" id="A0A829HA47"/>
<keyword evidence="2" id="KW-0812">Transmembrane</keyword>
<dbReference type="EMBL" id="ANKE01000220">
    <property type="protein sequence ID" value="EPC74288.1"/>
    <property type="molecule type" value="Genomic_DNA"/>
</dbReference>
<gene>
    <name evidence="4" type="ORF">Lpp41_04376</name>
</gene>
<dbReference type="Pfam" id="PF09851">
    <property type="entry name" value="SHOCT"/>
    <property type="match status" value="1"/>
</dbReference>
<proteinExistence type="predicted"/>
<feature type="transmembrane region" description="Helical" evidence="2">
    <location>
        <begin position="118"/>
        <end position="139"/>
    </location>
</feature>
<comment type="caution">
    <text evidence="4">The sequence shown here is derived from an EMBL/GenBank/DDBJ whole genome shotgun (WGS) entry which is preliminary data.</text>
</comment>
<keyword evidence="2" id="KW-1133">Transmembrane helix</keyword>
<sequence>MGFFDKLKEAGNKLNKASSLTPEEKEERKQAKIALKAEVILEEPIKFVSGHELVGASGFGSRIYQLKDNTVIFGLNNPDHFWITGIEFAGPRYHEIQTTKSKSDTKGKSKTKKHRHGLGGAVIGTILAPGVGTVAGAIVGSHSGKDKTKGSSSTIGEASTITSQIEDDSSTIVKLTNAATDENVQIILLTKTRDYQRLMSFHVNMEVINKDDSDDHSESSSRTSANPKTDTLSSSPVEEIRKYKQLLDDGIITAEEFSTKKKQLLGL</sequence>
<keyword evidence="2" id="KW-0472">Membrane</keyword>
<feature type="region of interest" description="Disordered" evidence="1">
    <location>
        <begin position="210"/>
        <end position="237"/>
    </location>
</feature>
<feature type="compositionally biased region" description="Basic and acidic residues" evidence="1">
    <location>
        <begin position="210"/>
        <end position="219"/>
    </location>
</feature>
<organism evidence="4 5">
    <name type="scientific">Lacticaseibacillus paracasei subsp. paracasei Lpp41</name>
    <dbReference type="NCBI Taxonomy" id="1256208"/>
    <lineage>
        <taxon>Bacteria</taxon>
        <taxon>Bacillati</taxon>
        <taxon>Bacillota</taxon>
        <taxon>Bacilli</taxon>
        <taxon>Lactobacillales</taxon>
        <taxon>Lactobacillaceae</taxon>
        <taxon>Lacticaseibacillus</taxon>
    </lineage>
</organism>
<dbReference type="InterPro" id="IPR018649">
    <property type="entry name" value="SHOCT"/>
</dbReference>
<evidence type="ECO:0000256" key="2">
    <source>
        <dbReference type="SAM" id="Phobius"/>
    </source>
</evidence>
<feature type="compositionally biased region" description="Polar residues" evidence="1">
    <location>
        <begin position="225"/>
        <end position="236"/>
    </location>
</feature>
<accession>A0A829HA47</accession>